<keyword evidence="1" id="KW-0812">Transmembrane</keyword>
<feature type="transmembrane region" description="Helical" evidence="1">
    <location>
        <begin position="258"/>
        <end position="283"/>
    </location>
</feature>
<keyword evidence="4" id="KW-1185">Reference proteome</keyword>
<dbReference type="PANTHER" id="PTHR35342:SF5">
    <property type="entry name" value="TRICARBOXYLIC TRANSPORT PROTEIN"/>
    <property type="match status" value="1"/>
</dbReference>
<organism evidence="3 4">
    <name type="scientific">Pararhodobacter aggregans</name>
    <dbReference type="NCBI Taxonomy" id="404875"/>
    <lineage>
        <taxon>Bacteria</taxon>
        <taxon>Pseudomonadati</taxon>
        <taxon>Pseudomonadota</taxon>
        <taxon>Alphaproteobacteria</taxon>
        <taxon>Rhodobacterales</taxon>
        <taxon>Paracoccaceae</taxon>
        <taxon>Pararhodobacter</taxon>
    </lineage>
</organism>
<name>A0A2T7UX42_9RHOB</name>
<evidence type="ECO:0000256" key="1">
    <source>
        <dbReference type="SAM" id="Phobius"/>
    </source>
</evidence>
<dbReference type="EMBL" id="QDDR01000001">
    <property type="protein sequence ID" value="PVE49146.1"/>
    <property type="molecule type" value="Genomic_DNA"/>
</dbReference>
<dbReference type="PANTHER" id="PTHR35342">
    <property type="entry name" value="TRICARBOXYLIC TRANSPORT PROTEIN"/>
    <property type="match status" value="1"/>
</dbReference>
<evidence type="ECO:0000259" key="2">
    <source>
        <dbReference type="Pfam" id="PF01970"/>
    </source>
</evidence>
<feature type="transmembrane region" description="Helical" evidence="1">
    <location>
        <begin position="147"/>
        <end position="167"/>
    </location>
</feature>
<dbReference type="InterPro" id="IPR002823">
    <property type="entry name" value="DUF112_TM"/>
</dbReference>
<dbReference type="AlphaFoldDB" id="A0A2T7UX42"/>
<feature type="transmembrane region" description="Helical" evidence="1">
    <location>
        <begin position="55"/>
        <end position="74"/>
    </location>
</feature>
<feature type="transmembrane region" description="Helical" evidence="1">
    <location>
        <begin position="464"/>
        <end position="488"/>
    </location>
</feature>
<sequence>MIMLDGLLLGVEVALSWQGLLMCAIGVTLGTVIGVLPGIGVLASVSLLMPITFGYPPAIGLIMLSGVFYGAAYGGSTTSILMNLPGTANTAVTCLDGHPMAQQGRAGVALFITTIASFIGSIGGAIVLAVLSMPLANLARNFGSQEYLAVMVLGLMAAAAFATYGLARAMAMTALGILIGLIGIDLNTGLERYTFGMPSLFDGVPIVAIAIGLFGLPEVLANLSRRDEAPPPVISVTLREMLPTREDMRRSTPSMVRGGLVGCLFGILPGAGSLLASFMSYAVERNSSKTPEKFGTGMIEGIAGPETANNAAIQTAFIPTLSLGVPGDSTMAIVLVALIYHGIDPGPNFVTQHPNIFWGLIVSFLIGNLMLLVLNLPFIGLWVKMLRIPNSILYPAIVVFSCIGVYSVRLMPSDLFLMAGCAVLGYLMRSFRLDAPPLLLGFVLGPMMEEHFRRTLLISRGDPAAFLSTGLTWGIYLLMIAMVGWSLWRNALTRRRVKAQAAG</sequence>
<feature type="transmembrane region" description="Helical" evidence="1">
    <location>
        <begin position="174"/>
        <end position="190"/>
    </location>
</feature>
<gene>
    <name evidence="3" type="ORF">DDE23_01700</name>
</gene>
<keyword evidence="1" id="KW-1133">Transmembrane helix</keyword>
<comment type="caution">
    <text evidence="3">The sequence shown here is derived from an EMBL/GenBank/DDBJ whole genome shotgun (WGS) entry which is preliminary data.</text>
</comment>
<reference evidence="3 4" key="1">
    <citation type="journal article" date="2011" name="Syst. Appl. Microbiol.">
        <title>Defluviimonas denitrificans gen. nov., sp. nov., and Pararhodobacter aggregans gen. nov., sp. nov., non-phototrophic Rhodobacteraceae from the biofilter of a marine aquaculture.</title>
        <authorList>
            <person name="Foesel B.U."/>
            <person name="Drake H.L."/>
            <person name="Schramm A."/>
        </authorList>
    </citation>
    <scope>NUCLEOTIDE SEQUENCE [LARGE SCALE GENOMIC DNA]</scope>
    <source>
        <strain evidence="3 4">D1-19</strain>
    </source>
</reference>
<keyword evidence="1" id="KW-0472">Membrane</keyword>
<evidence type="ECO:0000313" key="3">
    <source>
        <dbReference type="EMBL" id="PVE49146.1"/>
    </source>
</evidence>
<proteinExistence type="predicted"/>
<feature type="transmembrane region" description="Helical" evidence="1">
    <location>
        <begin position="355"/>
        <end position="379"/>
    </location>
</feature>
<dbReference type="Pfam" id="PF01970">
    <property type="entry name" value="TctA"/>
    <property type="match status" value="1"/>
</dbReference>
<feature type="transmembrane region" description="Helical" evidence="1">
    <location>
        <begin position="196"/>
        <end position="216"/>
    </location>
</feature>
<accession>A0A2T7UX42</accession>
<feature type="transmembrane region" description="Helical" evidence="1">
    <location>
        <begin position="20"/>
        <end position="49"/>
    </location>
</feature>
<dbReference type="Proteomes" id="UP000244810">
    <property type="component" value="Unassembled WGS sequence"/>
</dbReference>
<evidence type="ECO:0000313" key="4">
    <source>
        <dbReference type="Proteomes" id="UP000244810"/>
    </source>
</evidence>
<feature type="domain" description="DUF112" evidence="2">
    <location>
        <begin position="20"/>
        <end position="440"/>
    </location>
</feature>
<dbReference type="OrthoDB" id="9791872at2"/>
<protein>
    <recommendedName>
        <fullName evidence="2">DUF112 domain-containing protein</fullName>
    </recommendedName>
</protein>
<feature type="transmembrane region" description="Helical" evidence="1">
    <location>
        <begin position="391"/>
        <end position="408"/>
    </location>
</feature>
<feature type="transmembrane region" description="Helical" evidence="1">
    <location>
        <begin position="108"/>
        <end position="135"/>
    </location>
</feature>